<dbReference type="Gene3D" id="3.40.50.2000">
    <property type="entry name" value="Glycogen Phosphorylase B"/>
    <property type="match status" value="1"/>
</dbReference>
<dbReference type="EMBL" id="CP054139">
    <property type="protein sequence ID" value="QKJ28315.1"/>
    <property type="molecule type" value="Genomic_DNA"/>
</dbReference>
<name>A0A7D4TSH7_9SPHI</name>
<gene>
    <name evidence="1" type="ORF">HQ865_00585</name>
</gene>
<accession>A0A7D4TSH7</accession>
<reference evidence="1 2" key="1">
    <citation type="submission" date="2020-05" db="EMBL/GenBank/DDBJ databases">
        <title>Mucilaginibacter mali sp. nov.</title>
        <authorList>
            <person name="Kim H.S."/>
            <person name="Lee K.C."/>
            <person name="Suh M.K."/>
            <person name="Kim J.-S."/>
            <person name="Han K.-I."/>
            <person name="Eom M.K."/>
            <person name="Shin Y.K."/>
            <person name="Lee J.-S."/>
        </authorList>
    </citation>
    <scope>NUCLEOTIDE SEQUENCE [LARGE SCALE GENOMIC DNA]</scope>
    <source>
        <strain evidence="1 2">G2-14</strain>
    </source>
</reference>
<dbReference type="AlphaFoldDB" id="A0A7D4TSH7"/>
<dbReference type="RefSeq" id="WP_173413017.1">
    <property type="nucleotide sequence ID" value="NZ_CP054139.1"/>
</dbReference>
<organism evidence="1 2">
    <name type="scientific">Mucilaginibacter mali</name>
    <dbReference type="NCBI Taxonomy" id="2740462"/>
    <lineage>
        <taxon>Bacteria</taxon>
        <taxon>Pseudomonadati</taxon>
        <taxon>Bacteroidota</taxon>
        <taxon>Sphingobacteriia</taxon>
        <taxon>Sphingobacteriales</taxon>
        <taxon>Sphingobacteriaceae</taxon>
        <taxon>Mucilaginibacter</taxon>
    </lineage>
</organism>
<sequence length="333" mass="37527">MKILYAIQGTGNGHLSRSMDIVPLLQQMGEVDVVVSGIQGDLSLPFPVKYKFHGMGFIFGKKGGVDLWKSFYKAKIRLFMKEINKLPVDDYDLVINDFEPVSAWACRLKNKFCIGLSHQAAVITDEAPKPQDVDMMGNFILNHYAPVSVNYGFHFAAFSNNIFTPVIRQQVRDHEITNKGHYTVYLPAYDDHRLIKQLSEIKDITWDVFSKHNKKVLKHKNVHIQPINNQKFIASMASSAGVLCGAGFETPAEALFMGKKLLVIPMKAQYEQHLNAAALSTLGVPVMKSLKEKHREILINWLENGKVIPVNYPDNTKQILQSIINKHSVGKLP</sequence>
<keyword evidence="1" id="KW-0808">Transferase</keyword>
<evidence type="ECO:0000313" key="1">
    <source>
        <dbReference type="EMBL" id="QKJ28315.1"/>
    </source>
</evidence>
<dbReference type="Pfam" id="PF13528">
    <property type="entry name" value="Glyco_trans_1_3"/>
    <property type="match status" value="1"/>
</dbReference>
<evidence type="ECO:0000313" key="2">
    <source>
        <dbReference type="Proteomes" id="UP000505355"/>
    </source>
</evidence>
<dbReference type="Proteomes" id="UP000505355">
    <property type="component" value="Chromosome"/>
</dbReference>
<protein>
    <submittedName>
        <fullName evidence="1">Glycosyl transferase</fullName>
    </submittedName>
</protein>
<keyword evidence="2" id="KW-1185">Reference proteome</keyword>
<dbReference type="KEGG" id="mmab:HQ865_00585"/>
<dbReference type="SUPFAM" id="SSF53756">
    <property type="entry name" value="UDP-Glycosyltransferase/glycogen phosphorylase"/>
    <property type="match status" value="1"/>
</dbReference>
<proteinExistence type="predicted"/>
<dbReference type="GO" id="GO:0016740">
    <property type="term" value="F:transferase activity"/>
    <property type="evidence" value="ECO:0007669"/>
    <property type="project" value="UniProtKB-KW"/>
</dbReference>